<dbReference type="InterPro" id="IPR002545">
    <property type="entry name" value="CheW-lke_dom"/>
</dbReference>
<dbReference type="PROSITE" id="PS50851">
    <property type="entry name" value="CHEW"/>
    <property type="match status" value="1"/>
</dbReference>
<dbReference type="PANTHER" id="PTHR22617">
    <property type="entry name" value="CHEMOTAXIS SENSOR HISTIDINE KINASE-RELATED"/>
    <property type="match status" value="1"/>
</dbReference>
<feature type="domain" description="CheW-like" evidence="1">
    <location>
        <begin position="36"/>
        <end position="176"/>
    </location>
</feature>
<dbReference type="SUPFAM" id="SSF50341">
    <property type="entry name" value="CheW-like"/>
    <property type="match status" value="1"/>
</dbReference>
<organism evidence="2">
    <name type="scientific">hydrothermal vent metagenome</name>
    <dbReference type="NCBI Taxonomy" id="652676"/>
    <lineage>
        <taxon>unclassified sequences</taxon>
        <taxon>metagenomes</taxon>
        <taxon>ecological metagenomes</taxon>
    </lineage>
</organism>
<accession>A0A3B1A8X3</accession>
<dbReference type="GO" id="GO:0007165">
    <property type="term" value="P:signal transduction"/>
    <property type="evidence" value="ECO:0007669"/>
    <property type="project" value="InterPro"/>
</dbReference>
<name>A0A3B1A8X3_9ZZZZ</name>
<dbReference type="AlphaFoldDB" id="A0A3B1A8X3"/>
<evidence type="ECO:0000313" key="2">
    <source>
        <dbReference type="EMBL" id="VAX00472.1"/>
    </source>
</evidence>
<protein>
    <submittedName>
        <fullName evidence="2">Type IV pili signal transduction protein PilI</fullName>
    </submittedName>
</protein>
<proteinExistence type="predicted"/>
<dbReference type="GO" id="GO:0006935">
    <property type="term" value="P:chemotaxis"/>
    <property type="evidence" value="ECO:0007669"/>
    <property type="project" value="InterPro"/>
</dbReference>
<gene>
    <name evidence="2" type="ORF">MNBD_GAMMA21-109</name>
</gene>
<evidence type="ECO:0000259" key="1">
    <source>
        <dbReference type="PROSITE" id="PS50851"/>
    </source>
</evidence>
<reference evidence="2" key="1">
    <citation type="submission" date="2018-06" db="EMBL/GenBank/DDBJ databases">
        <authorList>
            <person name="Zhirakovskaya E."/>
        </authorList>
    </citation>
    <scope>NUCLEOTIDE SEQUENCE</scope>
</reference>
<dbReference type="EMBL" id="UOFR01000076">
    <property type="protein sequence ID" value="VAX00472.1"/>
    <property type="molecule type" value="Genomic_DNA"/>
</dbReference>
<dbReference type="PANTHER" id="PTHR22617:SF43">
    <property type="entry name" value="PROTEIN PILI"/>
    <property type="match status" value="1"/>
</dbReference>
<dbReference type="Gene3D" id="2.30.30.40">
    <property type="entry name" value="SH3 Domains"/>
    <property type="match status" value="1"/>
</dbReference>
<dbReference type="Gene3D" id="2.40.50.180">
    <property type="entry name" value="CheA-289, Domain 4"/>
    <property type="match status" value="1"/>
</dbReference>
<dbReference type="InterPro" id="IPR039315">
    <property type="entry name" value="CheW"/>
</dbReference>
<dbReference type="Pfam" id="PF01584">
    <property type="entry name" value="CheW"/>
    <property type="match status" value="1"/>
</dbReference>
<dbReference type="GO" id="GO:0005829">
    <property type="term" value="C:cytosol"/>
    <property type="evidence" value="ECO:0007669"/>
    <property type="project" value="TreeGrafter"/>
</dbReference>
<dbReference type="InterPro" id="IPR036061">
    <property type="entry name" value="CheW-like_dom_sf"/>
</dbReference>
<dbReference type="SMART" id="SM00260">
    <property type="entry name" value="CheW"/>
    <property type="match status" value="1"/>
</dbReference>
<sequence>MTAAESTSPYELIKYIEARSRTRAIGLPQQVEVRRTWSGIGFRVGELLLVSSLGDVGEILIYPQLTKLPHAKRWVKGVSNNRGTLLPVLDLRGFIEGIATEINKRSRVLLVEHDNISVGLLVDEAMGLRHFFDEERVGGLSSLPDAYREYVGGGYKQGNTQWAVFNMEKLIEHRKFMEVAVRM</sequence>